<feature type="compositionally biased region" description="Basic and acidic residues" evidence="1">
    <location>
        <begin position="11"/>
        <end position="20"/>
    </location>
</feature>
<reference evidence="2" key="1">
    <citation type="submission" date="2018-11" db="EMBL/GenBank/DDBJ databases">
        <authorList>
            <consortium name="Pathogen Informatics"/>
        </authorList>
    </citation>
    <scope>NUCLEOTIDE SEQUENCE</scope>
</reference>
<feature type="compositionally biased region" description="Basic residues" evidence="1">
    <location>
        <begin position="1"/>
        <end position="10"/>
    </location>
</feature>
<name>A0A448X411_9PLAT</name>
<dbReference type="SUPFAM" id="SSF52047">
    <property type="entry name" value="RNI-like"/>
    <property type="match status" value="1"/>
</dbReference>
<accession>A0A448X411</accession>
<dbReference type="Proteomes" id="UP000784294">
    <property type="component" value="Unassembled WGS sequence"/>
</dbReference>
<evidence type="ECO:0000256" key="1">
    <source>
        <dbReference type="SAM" id="MobiDB-lite"/>
    </source>
</evidence>
<dbReference type="Gene3D" id="3.80.10.10">
    <property type="entry name" value="Ribonuclease Inhibitor"/>
    <property type="match status" value="1"/>
</dbReference>
<feature type="non-terminal residue" evidence="2">
    <location>
        <position position="1"/>
    </location>
</feature>
<dbReference type="InterPro" id="IPR032675">
    <property type="entry name" value="LRR_dom_sf"/>
</dbReference>
<dbReference type="AlphaFoldDB" id="A0A448X411"/>
<sequence length="294" mass="33561">MVTKGSKSKKPPPDTRKKSTEGGSSKLMKELLKDYDMRAELYETSPCLAIKKTLKKAIEDERLLTKFIFDPQDRKQVEYWDDEKFIKYFSGEVEERPQSAKRKKQRPKSFKDEKPLVKLLPLIEAIRAKRYLNIHEILVWDVHLEDSDMYALAGLLSKSVYQIYRIELLDCFIDAKSLSTFAPSVALSKTLRDLVLDFNGFGDKGCKVLCTYLLTCKWLVHLSLCFCDLGKQSGFFLGNLIVETPIRELYLDGNSLEAEGIIALTSNLALAADNEAFERQEEARLKLEAAERAA</sequence>
<dbReference type="EMBL" id="CAAALY010087362">
    <property type="protein sequence ID" value="VEL27450.1"/>
    <property type="molecule type" value="Genomic_DNA"/>
</dbReference>
<dbReference type="OrthoDB" id="120976at2759"/>
<dbReference type="Pfam" id="PF13516">
    <property type="entry name" value="LRR_6"/>
    <property type="match status" value="1"/>
</dbReference>
<comment type="caution">
    <text evidence="2">The sequence shown here is derived from an EMBL/GenBank/DDBJ whole genome shotgun (WGS) entry which is preliminary data.</text>
</comment>
<gene>
    <name evidence="2" type="ORF">PXEA_LOCUS20890</name>
</gene>
<evidence type="ECO:0000313" key="2">
    <source>
        <dbReference type="EMBL" id="VEL27450.1"/>
    </source>
</evidence>
<keyword evidence="3" id="KW-1185">Reference proteome</keyword>
<feature type="region of interest" description="Disordered" evidence="1">
    <location>
        <begin position="1"/>
        <end position="27"/>
    </location>
</feature>
<organism evidence="2 3">
    <name type="scientific">Protopolystoma xenopodis</name>
    <dbReference type="NCBI Taxonomy" id="117903"/>
    <lineage>
        <taxon>Eukaryota</taxon>
        <taxon>Metazoa</taxon>
        <taxon>Spiralia</taxon>
        <taxon>Lophotrochozoa</taxon>
        <taxon>Platyhelminthes</taxon>
        <taxon>Monogenea</taxon>
        <taxon>Polyopisthocotylea</taxon>
        <taxon>Polystomatidea</taxon>
        <taxon>Polystomatidae</taxon>
        <taxon>Protopolystoma</taxon>
    </lineage>
</organism>
<protein>
    <submittedName>
        <fullName evidence="2">Uncharacterized protein</fullName>
    </submittedName>
</protein>
<dbReference type="InterPro" id="IPR001611">
    <property type="entry name" value="Leu-rich_rpt"/>
</dbReference>
<proteinExistence type="predicted"/>
<evidence type="ECO:0000313" key="3">
    <source>
        <dbReference type="Proteomes" id="UP000784294"/>
    </source>
</evidence>